<evidence type="ECO:0000256" key="1">
    <source>
        <dbReference type="ARBA" id="ARBA00004219"/>
    </source>
</evidence>
<evidence type="ECO:0000313" key="10">
    <source>
        <dbReference type="EMBL" id="WOA55003.1"/>
    </source>
</evidence>
<dbReference type="InterPro" id="IPR012334">
    <property type="entry name" value="Pectin_lyas_fold"/>
</dbReference>
<dbReference type="InterPro" id="IPR008619">
    <property type="entry name" value="Filamentous_hemagglutn_rpt"/>
</dbReference>
<feature type="domain" description="VENN motif-containing" evidence="7">
    <location>
        <begin position="1911"/>
        <end position="1960"/>
    </location>
</feature>
<feature type="domain" description="Bacterial EndoU nuclease" evidence="8">
    <location>
        <begin position="2161"/>
        <end position="2240"/>
    </location>
</feature>
<keyword evidence="3" id="KW-1266">Target cell cytoplasm</keyword>
<dbReference type="InterPro" id="IPR025157">
    <property type="entry name" value="Hemagglutinin_rpt"/>
</dbReference>
<comment type="similarity">
    <text evidence="5">In the N-terminal section; belongs to the CdiA toxin family.</text>
</comment>
<dbReference type="InterPro" id="IPR010069">
    <property type="entry name" value="CdiA_FHA1_rpt"/>
</dbReference>
<dbReference type="InterPro" id="IPR029501">
    <property type="entry name" value="EndoU_bac"/>
</dbReference>
<proteinExistence type="inferred from homology"/>
<dbReference type="Pfam" id="PF21726">
    <property type="entry name" value="DUF6862"/>
    <property type="match status" value="1"/>
</dbReference>
<comment type="subcellular location">
    <subcellularLocation>
        <location evidence="1">Target cell</location>
        <location evidence="1">Target cell cytoplasm</location>
    </subcellularLocation>
</comment>
<keyword evidence="2" id="KW-0800">Toxin</keyword>
<evidence type="ECO:0000256" key="3">
    <source>
        <dbReference type="ARBA" id="ARBA00022913"/>
    </source>
</evidence>
<dbReference type="Proteomes" id="UP001304423">
    <property type="component" value="Chromosome"/>
</dbReference>
<evidence type="ECO:0000256" key="4">
    <source>
        <dbReference type="ARBA" id="ARBA00023026"/>
    </source>
</evidence>
<dbReference type="InterPro" id="IPR049271">
    <property type="entry name" value="DUF6862"/>
</dbReference>
<evidence type="ECO:0000259" key="7">
    <source>
        <dbReference type="Pfam" id="PF04829"/>
    </source>
</evidence>
<dbReference type="NCBIfam" id="TIGR01731">
    <property type="entry name" value="fil_hemag_20aa"/>
    <property type="match status" value="8"/>
</dbReference>
<dbReference type="Pfam" id="PF14436">
    <property type="entry name" value="EndoU_bacteria"/>
    <property type="match status" value="1"/>
</dbReference>
<dbReference type="GO" id="GO:0090729">
    <property type="term" value="F:toxin activity"/>
    <property type="evidence" value="ECO:0007669"/>
    <property type="project" value="UniProtKB-KW"/>
</dbReference>
<feature type="domain" description="DUF6862" evidence="9">
    <location>
        <begin position="1963"/>
        <end position="2034"/>
    </location>
</feature>
<evidence type="ECO:0000259" key="8">
    <source>
        <dbReference type="Pfam" id="PF14436"/>
    </source>
</evidence>
<keyword evidence="4" id="KW-0843">Virulence</keyword>
<gene>
    <name evidence="10" type="ORF">RXA29_16675</name>
</gene>
<name>A0AAX4F6C9_9GAMM</name>
<organism evidence="10 11">
    <name type="scientific">Dickeya solani</name>
    <dbReference type="NCBI Taxonomy" id="1089444"/>
    <lineage>
        <taxon>Bacteria</taxon>
        <taxon>Pseudomonadati</taxon>
        <taxon>Pseudomonadota</taxon>
        <taxon>Gammaproteobacteria</taxon>
        <taxon>Enterobacterales</taxon>
        <taxon>Pectobacteriaceae</taxon>
        <taxon>Dickeya</taxon>
    </lineage>
</organism>
<dbReference type="Pfam" id="PF13332">
    <property type="entry name" value="Fil_haemagg_2"/>
    <property type="match status" value="4"/>
</dbReference>
<evidence type="ECO:0000259" key="9">
    <source>
        <dbReference type="Pfam" id="PF21726"/>
    </source>
</evidence>
<evidence type="ECO:0000256" key="2">
    <source>
        <dbReference type="ARBA" id="ARBA00022656"/>
    </source>
</evidence>
<feature type="compositionally biased region" description="Low complexity" evidence="6">
    <location>
        <begin position="1379"/>
        <end position="1398"/>
    </location>
</feature>
<reference evidence="10" key="1">
    <citation type="submission" date="2023-10" db="EMBL/GenBank/DDBJ databases">
        <title>Clonality and diversity in the soft rot Dickeya solani phytopathogen.</title>
        <authorList>
            <person name="Pedron J."/>
            <person name="Van Gijsegem F."/>
            <person name="Portier P."/>
            <person name="Taghouti G."/>
        </authorList>
    </citation>
    <scope>NUCLEOTIDE SEQUENCE</scope>
    <source>
        <strain evidence="10">CFBP5647</strain>
    </source>
</reference>
<dbReference type="EMBL" id="CP136339">
    <property type="protein sequence ID" value="WOA55003.1"/>
    <property type="molecule type" value="Genomic_DNA"/>
</dbReference>
<feature type="region of interest" description="Disordered" evidence="6">
    <location>
        <begin position="1379"/>
        <end position="1407"/>
    </location>
</feature>
<evidence type="ECO:0000256" key="6">
    <source>
        <dbReference type="SAM" id="MobiDB-lite"/>
    </source>
</evidence>
<evidence type="ECO:0000313" key="11">
    <source>
        <dbReference type="Proteomes" id="UP001304423"/>
    </source>
</evidence>
<dbReference type="Pfam" id="PF04829">
    <property type="entry name" value="PT-VENN"/>
    <property type="match status" value="1"/>
</dbReference>
<accession>A0AAX4F6C9</accession>
<sequence>MQGQDLTLTTAQLDNSGTLQAQSGLTLHLPQWTNRGTVQAGQLDITTDGALENRGTLLGLTRLALQAASLNNADGARLYSAGGLQLRTGQLTQDGQLAALGDLRADIGGPFTFTRTLAAGGQLTLAVTGDLVQAGTLQGNGVTVSSTGTLTQQGRIVAGGGNSTLSAATITQTESGSIQGGGPLSLRATGNIVNRGFVGTAGDLLVQAGGLIDNGSLLYGGGNLQLLSDALVNRFGNILAGDSLWIQRDGAGNASSSVLNSSGTIETQRGDIRISTGTLTNQREGLTVTESSSTTADMPSWAGGTTAQIPVSWFKDGDLGVNEDIEDWGDHGHRVTYYLMPYKTAVVQSVVIEKKSILVNSTGGIGGIISGNNLDISAQDLNNIASLLSSNRDISLSGVQLSNQSYQAGLITRSLKYGYGTDLFREFYLSHDYSPFVKQEPWESEEEFLQRERFLKSKSRDEYLNYTLIGEPITEFTPGQTYAATIQAGGAITANFSQNISNTSLQPGSGGFMPAMDTPTLAGVNALTPVGAQADRGLNGDAAATVSGSALSGAGAGVALAGQTGRLNAGYSAVTRDNTASSGSALNPVGIPAGPGTAGGAPVAGASLTPVAPGALSLSDLQAALAQGLQQPGSPSLTDYPLPTSQNGLFVADTAGDSRYLIRTNPTLSQLGQVDNALFGDLRGLLGQTPGTTAPVERSPTLTDPTQVLGSSYLLGKLNLDAEHDYRFLGDAAFDTRYISNAVLSQTGQRYLNGVGSELAQMQQLMDNAAAEKSRLNLQLGVSLTPEQVAGLSHSLVWWENITVGGQTVLAPKLYLAQADKTNLQGSRIVASSVSLSAGGDIDNRGSTITAQDVLSIASGGNLSNREGGLLNAGGALNLVALGNLTNSSATIQGNTVTLASVGGDIVNTTTTDQWQTAARDGRGRGSLTRTDIGQAGLISAQGGLTLQAGHDIALNGAQLSAGGPLQLAAGNDIRLTALTTVTDTVRQDGGATTERRSQGLVQSTVASGGDLSLSAGRDLSSTAAQLSAAGTLGLSAGRDLSLLSAGEAQFSSNAWNRHLDWQQTVTQQGTVLNAGEGLSLRAGQDLTLQGAQAETRGALTAQAGRDLSLLSATEGRHDFFEETTVKKGLLSKTTTHTLRDTQQTTEKGTLLSGGSVALTAGHDIGVQGSAVAADGAVTLTAGHDITTAASVETYRNYEEQSRKKSGVFSGGGIGFTIGSTSLRQTLESAGTTQSQSVSTLGSTSGSVRLNAGQDVALTGTDIIAARDIDLSGRNVSVTPGHDIRRTTQTMEQKQSGLTIALSGSVGGALNSMVETVQAVSRESDSRLKTLAGVKAALSAGQGAQAARLAMAQREAAGTKAAAGGGEDGAQPQAVGVSISYGSQSSSSQQTRTQDTVSGSSVTAGDNLRIRATDGDITVEGSQLKAGQDLTLSATQDIRLLSGASTQHTEGSNQSRGGSIGVSIGVSASGSFGLSVSASVNAAKGNLRGDGLAHTESLLEAGRAAILSSGRDTTLQGAQVDAGAITARVGRDLLVRSEQDSDRYDSKQQSVSAGVTIPIYGGGGGASFSFSRDKVHSNFDSVQEQSGLFAGNGGYDIRVGSHTQLDGGAIASTAGADRNRLETGTLGFSNIDNRAEYSASHTGGGFSTSAPVGLQVLSNVGGLMLAGANQSGSSAGTTYAAVSDGALIIRDKAGQQQDVSGLSRDTAGANSGALNPIFDREKVEGKLRQAQVLSEIGAQVLDIASTEGAINATKAANARLAAAPAEARQAKADELATASPGKAVTQDAVTQALYQDYYNASLNESVYRTGGPVRQGIQAAVAALQGVLAGNVAQALTGAAAPYIAEEIHRQTTDAKGNTDVAANTLAHALLGAVVAQAGGNNALAGAAGEAGGELAARALMEALYPGKKADELNEDQKQLLSTLSTIAGGLAAGVVGNTGTDAVQGAQSAQVATENNFLSVSEKSELEIAKQKLRDSKDPAEREQAEKDVARLTELDISRDGAVLVACGNGAAGSAACAAARLEAYQAKAEYENTGNYNSRASQQYGDAYSQIVNLLNITSVDAQNQQQVRDAMVNYAMKQLGVDKATAEQYISTYDGMKVVAASVAPVLGAGVVGKLNSLMAESSISQINQKYVDILSPEAKQHILYGDGPTSGGHLYPGNPGKTVFPQSWSADKVVHEIGDIATSPNTTWYAQTGTGGQYTSKGDPAKWVAYEERDGVRIRVVYQPAIGKIITAFPDNTPMPPYKPAKQ</sequence>
<dbReference type="Gene3D" id="2.160.20.10">
    <property type="entry name" value="Single-stranded right-handed beta-helix, Pectin lyase-like"/>
    <property type="match status" value="1"/>
</dbReference>
<dbReference type="GO" id="GO:0004519">
    <property type="term" value="F:endonuclease activity"/>
    <property type="evidence" value="ECO:0007669"/>
    <property type="project" value="InterPro"/>
</dbReference>
<dbReference type="InterPro" id="IPR006914">
    <property type="entry name" value="VENN_dom"/>
</dbReference>
<dbReference type="Pfam" id="PF05594">
    <property type="entry name" value="Fil_haemagg"/>
    <property type="match status" value="6"/>
</dbReference>
<evidence type="ECO:0000256" key="5">
    <source>
        <dbReference type="ARBA" id="ARBA00024043"/>
    </source>
</evidence>
<protein>
    <submittedName>
        <fullName evidence="10">Hemagglutinin repeat-containing protein</fullName>
    </submittedName>
</protein>